<proteinExistence type="inferred from homology"/>
<dbReference type="Proteomes" id="UP000051500">
    <property type="component" value="Unassembled WGS sequence"/>
</dbReference>
<protein>
    <submittedName>
        <fullName evidence="3">Universal stress protein</fullName>
    </submittedName>
</protein>
<comment type="caution">
    <text evidence="3">The sequence shown here is derived from an EMBL/GenBank/DDBJ whole genome shotgun (WGS) entry which is preliminary data.</text>
</comment>
<comment type="similarity">
    <text evidence="1">Belongs to the universal stress protein A family.</text>
</comment>
<dbReference type="Gene3D" id="3.40.50.620">
    <property type="entry name" value="HUPs"/>
    <property type="match status" value="1"/>
</dbReference>
<organism evidence="3 4">
    <name type="scientific">Ligilactobacillus ceti DSM 22408</name>
    <dbReference type="NCBI Taxonomy" id="1122146"/>
    <lineage>
        <taxon>Bacteria</taxon>
        <taxon>Bacillati</taxon>
        <taxon>Bacillota</taxon>
        <taxon>Bacilli</taxon>
        <taxon>Lactobacillales</taxon>
        <taxon>Lactobacillaceae</taxon>
        <taxon>Ligilactobacillus</taxon>
    </lineage>
</organism>
<sequence length="160" mass="17803">MAEMKHDLDFTINDKEFSKILVAIDEDDSQSSIQAFQYACVRAKNLNVPLGIVSIMEIAELNIFESLDKYALNNRRENLLANIEAYIEKAQAYGVQQVQGFIGEGLPGEQIVTNILPKYQPDLLVCGSKTKANKPQKKMFLGSQASYLAQNASCSVIVIR</sequence>
<evidence type="ECO:0000259" key="2">
    <source>
        <dbReference type="Pfam" id="PF00582"/>
    </source>
</evidence>
<dbReference type="CDD" id="cd00293">
    <property type="entry name" value="USP-like"/>
    <property type="match status" value="1"/>
</dbReference>
<dbReference type="EMBL" id="JQBZ01000007">
    <property type="protein sequence ID" value="KRN89983.1"/>
    <property type="molecule type" value="Genomic_DNA"/>
</dbReference>
<dbReference type="Pfam" id="PF00582">
    <property type="entry name" value="Usp"/>
    <property type="match status" value="1"/>
</dbReference>
<dbReference type="PRINTS" id="PR01438">
    <property type="entry name" value="UNVRSLSTRESS"/>
</dbReference>
<dbReference type="InterPro" id="IPR006015">
    <property type="entry name" value="Universal_stress_UspA"/>
</dbReference>
<dbReference type="STRING" id="1122146.IV53_GL001101"/>
<name>A0A0R2KKR6_9LACO</name>
<dbReference type="AlphaFoldDB" id="A0A0R2KKR6"/>
<dbReference type="PATRIC" id="fig|1122146.4.peg.1138"/>
<dbReference type="InterPro" id="IPR014729">
    <property type="entry name" value="Rossmann-like_a/b/a_fold"/>
</dbReference>
<accession>A0A0R2KKR6</accession>
<evidence type="ECO:0000313" key="3">
    <source>
        <dbReference type="EMBL" id="KRN89983.1"/>
    </source>
</evidence>
<reference evidence="3 4" key="1">
    <citation type="journal article" date="2015" name="Genome Announc.">
        <title>Expanding the biotechnology potential of lactobacilli through comparative genomics of 213 strains and associated genera.</title>
        <authorList>
            <person name="Sun Z."/>
            <person name="Harris H.M."/>
            <person name="McCann A."/>
            <person name="Guo C."/>
            <person name="Argimon S."/>
            <person name="Zhang W."/>
            <person name="Yang X."/>
            <person name="Jeffery I.B."/>
            <person name="Cooney J.C."/>
            <person name="Kagawa T.F."/>
            <person name="Liu W."/>
            <person name="Song Y."/>
            <person name="Salvetti E."/>
            <person name="Wrobel A."/>
            <person name="Rasinkangas P."/>
            <person name="Parkhill J."/>
            <person name="Rea M.C."/>
            <person name="O'Sullivan O."/>
            <person name="Ritari J."/>
            <person name="Douillard F.P."/>
            <person name="Paul Ross R."/>
            <person name="Yang R."/>
            <person name="Briner A.E."/>
            <person name="Felis G.E."/>
            <person name="de Vos W.M."/>
            <person name="Barrangou R."/>
            <person name="Klaenhammer T.R."/>
            <person name="Caufield P.W."/>
            <person name="Cui Y."/>
            <person name="Zhang H."/>
            <person name="O'Toole P.W."/>
        </authorList>
    </citation>
    <scope>NUCLEOTIDE SEQUENCE [LARGE SCALE GENOMIC DNA]</scope>
    <source>
        <strain evidence="3 4">DSM 22408</strain>
    </source>
</reference>
<gene>
    <name evidence="3" type="ORF">IV53_GL001101</name>
</gene>
<evidence type="ECO:0000256" key="1">
    <source>
        <dbReference type="ARBA" id="ARBA00008791"/>
    </source>
</evidence>
<feature type="domain" description="UspA" evidence="2">
    <location>
        <begin position="17"/>
        <end position="160"/>
    </location>
</feature>
<dbReference type="eggNOG" id="COG0589">
    <property type="taxonomic scope" value="Bacteria"/>
</dbReference>
<dbReference type="InterPro" id="IPR006016">
    <property type="entry name" value="UspA"/>
</dbReference>
<dbReference type="SUPFAM" id="SSF52402">
    <property type="entry name" value="Adenine nucleotide alpha hydrolases-like"/>
    <property type="match status" value="1"/>
</dbReference>
<dbReference type="PANTHER" id="PTHR31964">
    <property type="entry name" value="ADENINE NUCLEOTIDE ALPHA HYDROLASES-LIKE SUPERFAMILY PROTEIN"/>
    <property type="match status" value="1"/>
</dbReference>
<keyword evidence="4" id="KW-1185">Reference proteome</keyword>
<dbReference type="PANTHER" id="PTHR31964:SF113">
    <property type="entry name" value="USPA DOMAIN-CONTAINING PROTEIN"/>
    <property type="match status" value="1"/>
</dbReference>
<evidence type="ECO:0000313" key="4">
    <source>
        <dbReference type="Proteomes" id="UP000051500"/>
    </source>
</evidence>